<dbReference type="Proteomes" id="UP000828390">
    <property type="component" value="Unassembled WGS sequence"/>
</dbReference>
<reference evidence="1" key="2">
    <citation type="submission" date="2020-11" db="EMBL/GenBank/DDBJ databases">
        <authorList>
            <person name="McCartney M.A."/>
            <person name="Auch B."/>
            <person name="Kono T."/>
            <person name="Mallez S."/>
            <person name="Becker A."/>
            <person name="Gohl D.M."/>
            <person name="Silverstein K.A.T."/>
            <person name="Koren S."/>
            <person name="Bechman K.B."/>
            <person name="Herman A."/>
            <person name="Abrahante J.E."/>
            <person name="Garbe J."/>
        </authorList>
    </citation>
    <scope>NUCLEOTIDE SEQUENCE</scope>
    <source>
        <strain evidence="1">Duluth1</strain>
        <tissue evidence="1">Whole animal</tissue>
    </source>
</reference>
<organism evidence="1 2">
    <name type="scientific">Dreissena polymorpha</name>
    <name type="common">Zebra mussel</name>
    <name type="synonym">Mytilus polymorpha</name>
    <dbReference type="NCBI Taxonomy" id="45954"/>
    <lineage>
        <taxon>Eukaryota</taxon>
        <taxon>Metazoa</taxon>
        <taxon>Spiralia</taxon>
        <taxon>Lophotrochozoa</taxon>
        <taxon>Mollusca</taxon>
        <taxon>Bivalvia</taxon>
        <taxon>Autobranchia</taxon>
        <taxon>Heteroconchia</taxon>
        <taxon>Euheterodonta</taxon>
        <taxon>Imparidentia</taxon>
        <taxon>Neoheterodontei</taxon>
        <taxon>Myida</taxon>
        <taxon>Dreissenoidea</taxon>
        <taxon>Dreissenidae</taxon>
        <taxon>Dreissena</taxon>
    </lineage>
</organism>
<evidence type="ECO:0000313" key="2">
    <source>
        <dbReference type="Proteomes" id="UP000828390"/>
    </source>
</evidence>
<gene>
    <name evidence="1" type="ORF">DPMN_038497</name>
</gene>
<keyword evidence="2" id="KW-1185">Reference proteome</keyword>
<comment type="caution">
    <text evidence="1">The sequence shown here is derived from an EMBL/GenBank/DDBJ whole genome shotgun (WGS) entry which is preliminary data.</text>
</comment>
<proteinExistence type="predicted"/>
<sequence length="67" mass="7880">MKIIQVNLCHLRSDPVEEHTKQLKTLSKTVLPERVRKQENLYGKVKAVQNITRFPLSFGLHIQRQSR</sequence>
<dbReference type="AlphaFoldDB" id="A0A9D4RNQ2"/>
<dbReference type="EMBL" id="JAIWYP010000002">
    <property type="protein sequence ID" value="KAH3875234.1"/>
    <property type="molecule type" value="Genomic_DNA"/>
</dbReference>
<evidence type="ECO:0000313" key="1">
    <source>
        <dbReference type="EMBL" id="KAH3875234.1"/>
    </source>
</evidence>
<accession>A0A9D4RNQ2</accession>
<name>A0A9D4RNQ2_DREPO</name>
<reference evidence="1" key="1">
    <citation type="journal article" date="2019" name="bioRxiv">
        <title>The Genome of the Zebra Mussel, Dreissena polymorpha: A Resource for Invasive Species Research.</title>
        <authorList>
            <person name="McCartney M.A."/>
            <person name="Auch B."/>
            <person name="Kono T."/>
            <person name="Mallez S."/>
            <person name="Zhang Y."/>
            <person name="Obille A."/>
            <person name="Becker A."/>
            <person name="Abrahante J.E."/>
            <person name="Garbe J."/>
            <person name="Badalamenti J.P."/>
            <person name="Herman A."/>
            <person name="Mangelson H."/>
            <person name="Liachko I."/>
            <person name="Sullivan S."/>
            <person name="Sone E.D."/>
            <person name="Koren S."/>
            <person name="Silverstein K.A.T."/>
            <person name="Beckman K.B."/>
            <person name="Gohl D.M."/>
        </authorList>
    </citation>
    <scope>NUCLEOTIDE SEQUENCE</scope>
    <source>
        <strain evidence="1">Duluth1</strain>
        <tissue evidence="1">Whole animal</tissue>
    </source>
</reference>
<protein>
    <submittedName>
        <fullName evidence="1">Uncharacterized protein</fullName>
    </submittedName>
</protein>